<dbReference type="SUPFAM" id="SSF53756">
    <property type="entry name" value="UDP-Glycosyltransferase/glycogen phosphorylase"/>
    <property type="match status" value="1"/>
</dbReference>
<protein>
    <recommendedName>
        <fullName evidence="2">DUF3417 domain-containing protein</fullName>
    </recommendedName>
</protein>
<reference evidence="1" key="1">
    <citation type="submission" date="2018-05" db="EMBL/GenBank/DDBJ databases">
        <authorList>
            <person name="Lanie J.A."/>
            <person name="Ng W.-L."/>
            <person name="Kazmierczak K.M."/>
            <person name="Andrzejewski T.M."/>
            <person name="Davidsen T.M."/>
            <person name="Wayne K.J."/>
            <person name="Tettelin H."/>
            <person name="Glass J.I."/>
            <person name="Rusch D."/>
            <person name="Podicherti R."/>
            <person name="Tsui H.-C.T."/>
            <person name="Winkler M.E."/>
        </authorList>
    </citation>
    <scope>NUCLEOTIDE SEQUENCE</scope>
</reference>
<dbReference type="Gene3D" id="3.40.50.2000">
    <property type="entry name" value="Glycogen Phosphorylase B"/>
    <property type="match status" value="1"/>
</dbReference>
<dbReference type="InterPro" id="IPR052182">
    <property type="entry name" value="Glycogen/Maltodextrin_Phosph"/>
</dbReference>
<name>A0A382AF11_9ZZZZ</name>
<dbReference type="PANTHER" id="PTHR42655:SF1">
    <property type="entry name" value="GLYCOGEN PHOSPHORYLASE"/>
    <property type="match status" value="1"/>
</dbReference>
<evidence type="ECO:0000313" key="1">
    <source>
        <dbReference type="EMBL" id="SVB00098.1"/>
    </source>
</evidence>
<sequence length="94" mass="10304">MDIKNTTIAYFSAEIGISASLPTYSGGLGVLAGDHIKAAADAGLPMVGISLLYKEGYFKQRVDAKGLQSETYPRFDPEPKLKQLPDKFILRLRE</sequence>
<gene>
    <name evidence="1" type="ORF">METZ01_LOCUS152952</name>
</gene>
<proteinExistence type="predicted"/>
<dbReference type="AlphaFoldDB" id="A0A382AF11"/>
<dbReference type="EMBL" id="UINC01025114">
    <property type="protein sequence ID" value="SVB00098.1"/>
    <property type="molecule type" value="Genomic_DNA"/>
</dbReference>
<organism evidence="1">
    <name type="scientific">marine metagenome</name>
    <dbReference type="NCBI Taxonomy" id="408172"/>
    <lineage>
        <taxon>unclassified sequences</taxon>
        <taxon>metagenomes</taxon>
        <taxon>ecological metagenomes</taxon>
    </lineage>
</organism>
<feature type="non-terminal residue" evidence="1">
    <location>
        <position position="94"/>
    </location>
</feature>
<accession>A0A382AF11</accession>
<evidence type="ECO:0008006" key="2">
    <source>
        <dbReference type="Google" id="ProtNLM"/>
    </source>
</evidence>
<dbReference type="PANTHER" id="PTHR42655">
    <property type="entry name" value="GLYCOGEN PHOSPHORYLASE"/>
    <property type="match status" value="1"/>
</dbReference>